<gene>
    <name evidence="2" type="ORF">FPZ42_08305</name>
</gene>
<protein>
    <submittedName>
        <fullName evidence="2">Tetratricopeptide repeat protein</fullName>
    </submittedName>
</protein>
<proteinExistence type="predicted"/>
<feature type="chain" id="PRO_5021883259" evidence="1">
    <location>
        <begin position="20"/>
        <end position="382"/>
    </location>
</feature>
<dbReference type="EMBL" id="VOEI01000002">
    <property type="protein sequence ID" value="TWR27025.1"/>
    <property type="molecule type" value="Genomic_DNA"/>
</dbReference>
<accession>A0A563U6R0</accession>
<dbReference type="InterPro" id="IPR019734">
    <property type="entry name" value="TPR_rpt"/>
</dbReference>
<keyword evidence="3" id="KW-1185">Reference proteome</keyword>
<dbReference type="Proteomes" id="UP000318010">
    <property type="component" value="Unassembled WGS sequence"/>
</dbReference>
<dbReference type="InterPro" id="IPR011990">
    <property type="entry name" value="TPR-like_helical_dom_sf"/>
</dbReference>
<evidence type="ECO:0000313" key="2">
    <source>
        <dbReference type="EMBL" id="TWR27025.1"/>
    </source>
</evidence>
<dbReference type="RefSeq" id="WP_146270246.1">
    <property type="nucleotide sequence ID" value="NZ_VOEI01000002.1"/>
</dbReference>
<reference evidence="2 3" key="1">
    <citation type="submission" date="2019-07" db="EMBL/GenBank/DDBJ databases">
        <authorList>
            <person name="Kim J."/>
        </authorList>
    </citation>
    <scope>NUCLEOTIDE SEQUENCE [LARGE SCALE GENOMIC DNA]</scope>
    <source>
        <strain evidence="2 3">MJ1a</strain>
    </source>
</reference>
<dbReference type="SUPFAM" id="SSF48452">
    <property type="entry name" value="TPR-like"/>
    <property type="match status" value="1"/>
</dbReference>
<dbReference type="OrthoDB" id="1221582at2"/>
<sequence length="382" mass="42826">MKYITGLSLLLCLNISVLAQSTTKVDDALLLDYYQNQRFAEAADYLKQNYGEPVQSVKALGQLAYTSNMAGRLADAEKYYQRIYDIDSTNTGVLISLGNINLRRGNNTKAEIYYKRIVARDTSNFMAYKQLAKLSGDRNDIPGQIAYLQRANLLNPTEPDVASDLTDLYISLKLLAQAEKVLTKAISDDPENIILMNSLLKLQYNQKKWPDVIATANKLIGSGDSSGPVLSKMGVAYYNTKNYECALSSLLSIDKISQNESSYYFTALAYKAVKDQLMAIKFLDLALQDGITPNAGAYYGEIADSNEKLKHYKKAVLAYQKSLQFAEEPMIYYSLANVYDTYLKDKKSAVKYYRKYLAGKPPIAKQQAYIDYSKSRIATLGQ</sequence>
<name>A0A563U6R0_9SPHI</name>
<dbReference type="Gene3D" id="1.25.40.10">
    <property type="entry name" value="Tetratricopeptide repeat domain"/>
    <property type="match status" value="2"/>
</dbReference>
<dbReference type="Pfam" id="PF13181">
    <property type="entry name" value="TPR_8"/>
    <property type="match status" value="1"/>
</dbReference>
<dbReference type="Pfam" id="PF13432">
    <property type="entry name" value="TPR_16"/>
    <property type="match status" value="1"/>
</dbReference>
<evidence type="ECO:0000313" key="3">
    <source>
        <dbReference type="Proteomes" id="UP000318010"/>
    </source>
</evidence>
<feature type="signal peptide" evidence="1">
    <location>
        <begin position="1"/>
        <end position="19"/>
    </location>
</feature>
<dbReference type="SMART" id="SM00028">
    <property type="entry name" value="TPR"/>
    <property type="match status" value="4"/>
</dbReference>
<dbReference type="PANTHER" id="PTHR12558">
    <property type="entry name" value="CELL DIVISION CYCLE 16,23,27"/>
    <property type="match status" value="1"/>
</dbReference>
<organism evidence="2 3">
    <name type="scientific">Mucilaginibacter achroorhodeus</name>
    <dbReference type="NCBI Taxonomy" id="2599294"/>
    <lineage>
        <taxon>Bacteria</taxon>
        <taxon>Pseudomonadati</taxon>
        <taxon>Bacteroidota</taxon>
        <taxon>Sphingobacteriia</taxon>
        <taxon>Sphingobacteriales</taxon>
        <taxon>Sphingobacteriaceae</taxon>
        <taxon>Mucilaginibacter</taxon>
    </lineage>
</organism>
<dbReference type="PANTHER" id="PTHR12558:SF13">
    <property type="entry name" value="CELL DIVISION CYCLE PROTEIN 27 HOMOLOG"/>
    <property type="match status" value="1"/>
</dbReference>
<keyword evidence="1" id="KW-0732">Signal</keyword>
<evidence type="ECO:0000256" key="1">
    <source>
        <dbReference type="SAM" id="SignalP"/>
    </source>
</evidence>
<comment type="caution">
    <text evidence="2">The sequence shown here is derived from an EMBL/GenBank/DDBJ whole genome shotgun (WGS) entry which is preliminary data.</text>
</comment>
<dbReference type="AlphaFoldDB" id="A0A563U6R0"/>